<evidence type="ECO:0000256" key="2">
    <source>
        <dbReference type="ARBA" id="ARBA00004922"/>
    </source>
</evidence>
<dbReference type="Proteomes" id="UP000663824">
    <property type="component" value="Unassembled WGS sequence"/>
</dbReference>
<dbReference type="EMBL" id="CAJOBI010002564">
    <property type="protein sequence ID" value="CAF3934551.1"/>
    <property type="molecule type" value="Genomic_DNA"/>
</dbReference>
<dbReference type="EMBL" id="CAJNOV010000023">
    <property type="protein sequence ID" value="CAF0958935.1"/>
    <property type="molecule type" value="Genomic_DNA"/>
</dbReference>
<evidence type="ECO:0000313" key="14">
    <source>
        <dbReference type="EMBL" id="CAF0958935.1"/>
    </source>
</evidence>
<keyword evidence="7 12" id="KW-0812">Transmembrane</keyword>
<evidence type="ECO:0000256" key="6">
    <source>
        <dbReference type="ARBA" id="ARBA00022679"/>
    </source>
</evidence>
<dbReference type="EC" id="2.4.1.122" evidence="4"/>
<organism evidence="14 18">
    <name type="scientific">Rotaria magnacalcarata</name>
    <dbReference type="NCBI Taxonomy" id="392030"/>
    <lineage>
        <taxon>Eukaryota</taxon>
        <taxon>Metazoa</taxon>
        <taxon>Spiralia</taxon>
        <taxon>Gnathifera</taxon>
        <taxon>Rotifera</taxon>
        <taxon>Eurotatoria</taxon>
        <taxon>Bdelloidea</taxon>
        <taxon>Philodinida</taxon>
        <taxon>Philodinidae</taxon>
        <taxon>Rotaria</taxon>
    </lineage>
</organism>
<dbReference type="Proteomes" id="UP000663855">
    <property type="component" value="Unassembled WGS sequence"/>
</dbReference>
<comment type="subcellular location">
    <subcellularLocation>
        <location evidence="1">Membrane</location>
        <topology evidence="1">Single-pass type II membrane protein</topology>
    </subcellularLocation>
</comment>
<dbReference type="PANTHER" id="PTHR23033">
    <property type="entry name" value="BETA1,3-GALACTOSYLTRANSFERASE"/>
    <property type="match status" value="1"/>
</dbReference>
<dbReference type="Proteomes" id="UP000681967">
    <property type="component" value="Unassembled WGS sequence"/>
</dbReference>
<name>A0A814DTP8_9BILA</name>
<keyword evidence="5" id="KW-0328">Glycosyltransferase</keyword>
<evidence type="ECO:0000256" key="10">
    <source>
        <dbReference type="ARBA" id="ARBA00022989"/>
    </source>
</evidence>
<keyword evidence="8" id="KW-0547">Nucleotide-binding</keyword>
<keyword evidence="11 12" id="KW-0472">Membrane</keyword>
<evidence type="ECO:0000313" key="18">
    <source>
        <dbReference type="Proteomes" id="UP000663855"/>
    </source>
</evidence>
<evidence type="ECO:0000256" key="7">
    <source>
        <dbReference type="ARBA" id="ARBA00022692"/>
    </source>
</evidence>
<evidence type="ECO:0000313" key="15">
    <source>
        <dbReference type="EMBL" id="CAF1923728.1"/>
    </source>
</evidence>
<dbReference type="Proteomes" id="UP000676336">
    <property type="component" value="Unassembled WGS sequence"/>
</dbReference>
<evidence type="ECO:0000256" key="8">
    <source>
        <dbReference type="ARBA" id="ARBA00022741"/>
    </source>
</evidence>
<keyword evidence="6" id="KW-0808">Transferase</keyword>
<dbReference type="GO" id="GO:0016263">
    <property type="term" value="F:glycoprotein-N-acetylgalactosamine 3-beta-galactosyltransferase activity"/>
    <property type="evidence" value="ECO:0007669"/>
    <property type="project" value="UniProtKB-EC"/>
</dbReference>
<comment type="caution">
    <text evidence="14">The sequence shown here is derived from an EMBL/GenBank/DDBJ whole genome shotgun (WGS) entry which is preliminary data.</text>
</comment>
<dbReference type="InterPro" id="IPR003378">
    <property type="entry name" value="Fringe-like_glycosylTrfase"/>
</dbReference>
<evidence type="ECO:0000256" key="3">
    <source>
        <dbReference type="ARBA" id="ARBA00006462"/>
    </source>
</evidence>
<evidence type="ECO:0000256" key="12">
    <source>
        <dbReference type="SAM" id="Phobius"/>
    </source>
</evidence>
<keyword evidence="9" id="KW-0735">Signal-anchor</keyword>
<evidence type="ECO:0000256" key="5">
    <source>
        <dbReference type="ARBA" id="ARBA00022676"/>
    </source>
</evidence>
<gene>
    <name evidence="16" type="ORF">BYL167_LOCUS6550</name>
    <name evidence="14" type="ORF">CJN711_LOCUS322</name>
    <name evidence="15" type="ORF">MBJ925_LOCUS2924</name>
    <name evidence="17" type="ORF">SMN809_LOCUS8379</name>
</gene>
<dbReference type="AlphaFoldDB" id="A0A814DTP8"/>
<keyword evidence="10 12" id="KW-1133">Transmembrane helix</keyword>
<accession>A0A814DTP8</accession>
<dbReference type="GO" id="GO:0000166">
    <property type="term" value="F:nucleotide binding"/>
    <property type="evidence" value="ECO:0007669"/>
    <property type="project" value="UniProtKB-KW"/>
</dbReference>
<evidence type="ECO:0000256" key="4">
    <source>
        <dbReference type="ARBA" id="ARBA00012557"/>
    </source>
</evidence>
<dbReference type="Pfam" id="PF02434">
    <property type="entry name" value="Fringe"/>
    <property type="match status" value="1"/>
</dbReference>
<evidence type="ECO:0000256" key="9">
    <source>
        <dbReference type="ARBA" id="ARBA00022968"/>
    </source>
</evidence>
<dbReference type="EMBL" id="CAJNRE010000183">
    <property type="protein sequence ID" value="CAF1923728.1"/>
    <property type="molecule type" value="Genomic_DNA"/>
</dbReference>
<evidence type="ECO:0000256" key="1">
    <source>
        <dbReference type="ARBA" id="ARBA00004606"/>
    </source>
</evidence>
<reference evidence="14" key="1">
    <citation type="submission" date="2021-02" db="EMBL/GenBank/DDBJ databases">
        <authorList>
            <person name="Nowell W R."/>
        </authorList>
    </citation>
    <scope>NUCLEOTIDE SEQUENCE</scope>
</reference>
<evidence type="ECO:0000256" key="11">
    <source>
        <dbReference type="ARBA" id="ARBA00023136"/>
    </source>
</evidence>
<sequence length="413" mass="47459">MMPSLPKFFSNLSSTITLQIVSGIVFLFCTLYLAFSIRHPLTFNKIIVGINFKRWQTNGSTNNDITKLLTGNETNVMIHSSNLSSESFICDYDKNNDTHQQTNIVFKNHRLNALRPYCDIVPTPRNTWISAKQYVESDIVFIIYTGASFYQNRAIAIRDSWLSRVTHKYFFSSIPYSPLPITVIEGAGENYMSNMKKLYQGMQIAYQKHKETAKFYFLAGCDTFVNVPHLLKRLDYFNHTEALVIGGNPFVYSCYRQKNQVVQTISYPSGGAGFFLSAAMMEMMYPKLDSFFQNHWPTEKVPYSDVALNCLAYSLGVQPSFVPGFWAFTPEQTLNNQGRLKLHSDSEPNTFHYVPPKSMYILDEFYVFQHVDRLANDNNLNELVKFTRQFVAAHYELLRIKTAECTLPPVKST</sequence>
<protein>
    <recommendedName>
        <fullName evidence="4">N-acetylgalactosaminide beta-1,3-galactosyltransferase</fullName>
        <ecNumber evidence="4">2.4.1.122</ecNumber>
    </recommendedName>
</protein>
<dbReference type="Gene3D" id="3.90.550.50">
    <property type="match status" value="1"/>
</dbReference>
<comment type="pathway">
    <text evidence="2">Protein modification; protein glycosylation.</text>
</comment>
<proteinExistence type="inferred from homology"/>
<evidence type="ECO:0000313" key="17">
    <source>
        <dbReference type="EMBL" id="CAF3934551.1"/>
    </source>
</evidence>
<dbReference type="InterPro" id="IPR026050">
    <property type="entry name" value="C1GALT1/C1GALT1_chp1"/>
</dbReference>
<evidence type="ECO:0000259" key="13">
    <source>
        <dbReference type="Pfam" id="PF02434"/>
    </source>
</evidence>
<dbReference type="EMBL" id="CAJOBH010001607">
    <property type="protein sequence ID" value="CAF3864099.1"/>
    <property type="molecule type" value="Genomic_DNA"/>
</dbReference>
<evidence type="ECO:0000313" key="16">
    <source>
        <dbReference type="EMBL" id="CAF3864099.1"/>
    </source>
</evidence>
<comment type="similarity">
    <text evidence="3">Belongs to the glycosyltransferase 31 family. Beta3-Gal-T subfamily.</text>
</comment>
<feature type="domain" description="Fringe-like glycosyltransferase" evidence="13">
    <location>
        <begin position="136"/>
        <end position="331"/>
    </location>
</feature>
<dbReference type="GO" id="GO:0016020">
    <property type="term" value="C:membrane"/>
    <property type="evidence" value="ECO:0007669"/>
    <property type="project" value="UniProtKB-SubCell"/>
</dbReference>
<feature type="transmembrane region" description="Helical" evidence="12">
    <location>
        <begin position="12"/>
        <end position="35"/>
    </location>
</feature>